<evidence type="ECO:0000256" key="13">
    <source>
        <dbReference type="SAM" id="MobiDB-lite"/>
    </source>
</evidence>
<dbReference type="PROSITE" id="PS51873">
    <property type="entry name" value="TRIAD"/>
    <property type="match status" value="1"/>
</dbReference>
<evidence type="ECO:0000313" key="16">
    <source>
        <dbReference type="EMBL" id="KAJ1688686.1"/>
    </source>
</evidence>
<dbReference type="InterPro" id="IPR044066">
    <property type="entry name" value="TRIAD_supradom"/>
</dbReference>
<dbReference type="SUPFAM" id="SSF57850">
    <property type="entry name" value="RING/U-box"/>
    <property type="match status" value="2"/>
</dbReference>
<dbReference type="InterPro" id="IPR031127">
    <property type="entry name" value="E3_UB_ligase_RBR"/>
</dbReference>
<comment type="catalytic activity">
    <reaction evidence="1">
        <text>[E2 ubiquitin-conjugating enzyme]-S-ubiquitinyl-L-cysteine + [acceptor protein]-L-lysine = [E2 ubiquitin-conjugating enzyme]-L-cysteine + [acceptor protein]-N(6)-ubiquitinyl-L-lysine.</text>
        <dbReference type="EC" id="2.3.2.31"/>
    </reaction>
</comment>
<name>A0A9Q0C7E1_9POAL</name>
<feature type="domain" description="RING-type" evidence="15">
    <location>
        <begin position="320"/>
        <end position="544"/>
    </location>
</feature>
<evidence type="ECO:0000256" key="2">
    <source>
        <dbReference type="ARBA" id="ARBA00001947"/>
    </source>
</evidence>
<dbReference type="FunFam" id="3.30.420.10:FF:000076">
    <property type="entry name" value="RBR-type E3 ubiquitin transferase"/>
    <property type="match status" value="1"/>
</dbReference>
<keyword evidence="10" id="KW-0833">Ubl conjugation pathway</keyword>
<dbReference type="PANTHER" id="PTHR11685">
    <property type="entry name" value="RBR FAMILY RING FINGER AND IBR DOMAIN-CONTAINING"/>
    <property type="match status" value="1"/>
</dbReference>
<evidence type="ECO:0000313" key="17">
    <source>
        <dbReference type="Proteomes" id="UP001151287"/>
    </source>
</evidence>
<dbReference type="Gene3D" id="1.20.120.1750">
    <property type="match status" value="1"/>
</dbReference>
<evidence type="ECO:0000256" key="3">
    <source>
        <dbReference type="ARBA" id="ARBA00003976"/>
    </source>
</evidence>
<evidence type="ECO:0000259" key="15">
    <source>
        <dbReference type="PROSITE" id="PS51873"/>
    </source>
</evidence>
<evidence type="ECO:0000256" key="6">
    <source>
        <dbReference type="ARBA" id="ARBA00022679"/>
    </source>
</evidence>
<accession>A0A9Q0C7E1</accession>
<dbReference type="GO" id="GO:0008270">
    <property type="term" value="F:zinc ion binding"/>
    <property type="evidence" value="ECO:0007669"/>
    <property type="project" value="UniProtKB-KW"/>
</dbReference>
<dbReference type="EC" id="2.3.2.31" evidence="5"/>
<evidence type="ECO:0000256" key="10">
    <source>
        <dbReference type="ARBA" id="ARBA00022786"/>
    </source>
</evidence>
<organism evidence="16 17">
    <name type="scientific">Rhynchospora breviuscula</name>
    <dbReference type="NCBI Taxonomy" id="2022672"/>
    <lineage>
        <taxon>Eukaryota</taxon>
        <taxon>Viridiplantae</taxon>
        <taxon>Streptophyta</taxon>
        <taxon>Embryophyta</taxon>
        <taxon>Tracheophyta</taxon>
        <taxon>Spermatophyta</taxon>
        <taxon>Magnoliopsida</taxon>
        <taxon>Liliopsida</taxon>
        <taxon>Poales</taxon>
        <taxon>Cyperaceae</taxon>
        <taxon>Cyperoideae</taxon>
        <taxon>Rhynchosporeae</taxon>
        <taxon>Rhynchospora</taxon>
    </lineage>
</organism>
<comment type="cofactor">
    <cofactor evidence="2">
        <name>Zn(2+)</name>
        <dbReference type="ChEBI" id="CHEBI:29105"/>
    </cofactor>
</comment>
<comment type="function">
    <text evidence="3">Might act as an E3 ubiquitin-protein ligase, or as part of E3 complex, which accepts ubiquitin from specific E2 ubiquitin-conjugating enzymes and then transfers it to substrates.</text>
</comment>
<keyword evidence="11" id="KW-0862">Zinc</keyword>
<dbReference type="SUPFAM" id="SSF53098">
    <property type="entry name" value="Ribonuclease H-like"/>
    <property type="match status" value="1"/>
</dbReference>
<dbReference type="InterPro" id="IPR001841">
    <property type="entry name" value="Znf_RING"/>
</dbReference>
<keyword evidence="9 12" id="KW-0863">Zinc-finger</keyword>
<reference evidence="16" key="1">
    <citation type="journal article" date="2022" name="Cell">
        <title>Repeat-based holocentromeres influence genome architecture and karyotype evolution.</title>
        <authorList>
            <person name="Hofstatter P.G."/>
            <person name="Thangavel G."/>
            <person name="Lux T."/>
            <person name="Neumann P."/>
            <person name="Vondrak T."/>
            <person name="Novak P."/>
            <person name="Zhang M."/>
            <person name="Costa L."/>
            <person name="Castellani M."/>
            <person name="Scott A."/>
            <person name="Toegelov H."/>
            <person name="Fuchs J."/>
            <person name="Mata-Sucre Y."/>
            <person name="Dias Y."/>
            <person name="Vanzela A.L.L."/>
            <person name="Huettel B."/>
            <person name="Almeida C.C.S."/>
            <person name="Simkova H."/>
            <person name="Souza G."/>
            <person name="Pedrosa-Harand A."/>
            <person name="Macas J."/>
            <person name="Mayer K.F.X."/>
            <person name="Houben A."/>
            <person name="Marques A."/>
        </authorList>
    </citation>
    <scope>NUCLEOTIDE SEQUENCE</scope>
    <source>
        <strain evidence="16">RhyBre1mFocal</strain>
    </source>
</reference>
<evidence type="ECO:0000256" key="4">
    <source>
        <dbReference type="ARBA" id="ARBA00005884"/>
    </source>
</evidence>
<dbReference type="SMART" id="SM00647">
    <property type="entry name" value="IBR"/>
    <property type="match status" value="2"/>
</dbReference>
<comment type="similarity">
    <text evidence="4">Belongs to the RBR family. Ariadne subfamily.</text>
</comment>
<dbReference type="EMBL" id="JAMQYH010000004">
    <property type="protein sequence ID" value="KAJ1688686.1"/>
    <property type="molecule type" value="Genomic_DNA"/>
</dbReference>
<evidence type="ECO:0000256" key="1">
    <source>
        <dbReference type="ARBA" id="ARBA00001798"/>
    </source>
</evidence>
<keyword evidence="17" id="KW-1185">Reference proteome</keyword>
<dbReference type="InterPro" id="IPR036397">
    <property type="entry name" value="RNaseH_sf"/>
</dbReference>
<keyword evidence="6" id="KW-0808">Transferase</keyword>
<evidence type="ECO:0000259" key="14">
    <source>
        <dbReference type="PROSITE" id="PS50089"/>
    </source>
</evidence>
<dbReference type="InterPro" id="IPR013083">
    <property type="entry name" value="Znf_RING/FYVE/PHD"/>
</dbReference>
<feature type="region of interest" description="Disordered" evidence="13">
    <location>
        <begin position="47"/>
        <end position="79"/>
    </location>
</feature>
<dbReference type="Pfam" id="PF01485">
    <property type="entry name" value="IBR"/>
    <property type="match status" value="2"/>
</dbReference>
<keyword evidence="8" id="KW-0677">Repeat</keyword>
<proteinExistence type="inferred from homology"/>
<evidence type="ECO:0000256" key="11">
    <source>
        <dbReference type="ARBA" id="ARBA00022833"/>
    </source>
</evidence>
<dbReference type="InterPro" id="IPR002156">
    <property type="entry name" value="RNaseH_domain"/>
</dbReference>
<dbReference type="GO" id="GO:0016567">
    <property type="term" value="P:protein ubiquitination"/>
    <property type="evidence" value="ECO:0007669"/>
    <property type="project" value="InterPro"/>
</dbReference>
<dbReference type="PROSITE" id="PS00518">
    <property type="entry name" value="ZF_RING_1"/>
    <property type="match status" value="1"/>
</dbReference>
<evidence type="ECO:0000256" key="8">
    <source>
        <dbReference type="ARBA" id="ARBA00022737"/>
    </source>
</evidence>
<evidence type="ECO:0000256" key="7">
    <source>
        <dbReference type="ARBA" id="ARBA00022723"/>
    </source>
</evidence>
<protein>
    <recommendedName>
        <fullName evidence="5">RBR-type E3 ubiquitin transferase</fullName>
        <ecNumber evidence="5">2.3.2.31</ecNumber>
    </recommendedName>
</protein>
<dbReference type="InterPro" id="IPR012337">
    <property type="entry name" value="RNaseH-like_sf"/>
</dbReference>
<dbReference type="CDD" id="cd22582">
    <property type="entry name" value="BRcat_RBR_unk"/>
    <property type="match status" value="1"/>
</dbReference>
<dbReference type="InterPro" id="IPR017907">
    <property type="entry name" value="Znf_RING_CS"/>
</dbReference>
<dbReference type="FunFam" id="1.20.120.1750:FF:000019">
    <property type="entry name" value="RBR-type E3 ubiquitin transferase"/>
    <property type="match status" value="1"/>
</dbReference>
<gene>
    <name evidence="16" type="ORF">LUZ63_012841</name>
</gene>
<evidence type="ECO:0000256" key="9">
    <source>
        <dbReference type="ARBA" id="ARBA00022771"/>
    </source>
</evidence>
<dbReference type="GO" id="GO:0061630">
    <property type="term" value="F:ubiquitin protein ligase activity"/>
    <property type="evidence" value="ECO:0007669"/>
    <property type="project" value="UniProtKB-EC"/>
</dbReference>
<dbReference type="InterPro" id="IPR002867">
    <property type="entry name" value="IBR_dom"/>
</dbReference>
<dbReference type="Gene3D" id="3.30.420.10">
    <property type="entry name" value="Ribonuclease H-like superfamily/Ribonuclease H"/>
    <property type="match status" value="1"/>
</dbReference>
<dbReference type="AlphaFoldDB" id="A0A9Q0C7E1"/>
<feature type="domain" description="RING-type" evidence="14">
    <location>
        <begin position="324"/>
        <end position="371"/>
    </location>
</feature>
<keyword evidence="7" id="KW-0479">Metal-binding</keyword>
<dbReference type="Pfam" id="PF13456">
    <property type="entry name" value="RVT_3"/>
    <property type="match status" value="1"/>
</dbReference>
<comment type="caution">
    <text evidence="16">The sequence shown here is derived from an EMBL/GenBank/DDBJ whole genome shotgun (WGS) entry which is preliminary data.</text>
</comment>
<dbReference type="FunFam" id="3.30.40.10:FF:000230">
    <property type="entry name" value="RBR-type E3 ubiquitin transferase"/>
    <property type="match status" value="1"/>
</dbReference>
<dbReference type="Proteomes" id="UP001151287">
    <property type="component" value="Unassembled WGS sequence"/>
</dbReference>
<dbReference type="GO" id="GO:0003676">
    <property type="term" value="F:nucleic acid binding"/>
    <property type="evidence" value="ECO:0007669"/>
    <property type="project" value="InterPro"/>
</dbReference>
<dbReference type="OrthoDB" id="9977870at2759"/>
<dbReference type="CDD" id="cd22584">
    <property type="entry name" value="Rcat_RBR_unk"/>
    <property type="match status" value="1"/>
</dbReference>
<sequence length="600" mass="68848">MAKPSSDEDLDDLLIAAHRRELLSASTAVSDLELAFRIQLEEALSASLSTPNPNPNPNPSSSSPPIQVSSETETKTKDDDLSLVLQLQAQELERFHIEKKDHELRDLEIRRVTYDARLREYDEKFAREIEDMSDEEWDEYGDNFEKPVDPSPTQNPSSIPLQNEEMPFRVYFKGMASTDMVNGSLVQLAGIGVAICDPKDNLILKIQKPVQVTGMSRESLEAKALIEGLIAAHSIGIKMVNVYFDYRILYNHVAGIWTSKQKKVANLINQVWLHQRKFEKCKIFLLPRCHVRFAFRLARDVIDSQIARAGESSTSQVKNHMETCLICLELTDPDKMFSIEPCFHRFCFSCMKQHVEVKLLHGMLPSCPHDSCKVKLTVDGAKKFLTPKLLDIMTQRLKEESIPPSQKVYCPNPRCSMLMSIVEAIIPPNLSRASTSRGFSYDNSGLRKCVKCEGSFCINCKVKWHEGMSCAEYKRRNPNPKPEDAKLQSLARQRLWRQCVKCNHMIELAEGCFHMTCRCGYEFCYTCGKEWKDKKATCSCPLWDEGYIWYDDSEEDDFFDDDNDYDDDDDDDDDDDEERYATYVGYLPDYVGYNLNNFPF</sequence>
<dbReference type="GO" id="GO:0004523">
    <property type="term" value="F:RNA-DNA hybrid ribonuclease activity"/>
    <property type="evidence" value="ECO:0007669"/>
    <property type="project" value="InterPro"/>
</dbReference>
<evidence type="ECO:0000256" key="12">
    <source>
        <dbReference type="PROSITE-ProRule" id="PRU00175"/>
    </source>
</evidence>
<evidence type="ECO:0000256" key="5">
    <source>
        <dbReference type="ARBA" id="ARBA00012251"/>
    </source>
</evidence>
<dbReference type="Gene3D" id="3.30.40.10">
    <property type="entry name" value="Zinc/RING finger domain, C3HC4 (zinc finger)"/>
    <property type="match status" value="1"/>
</dbReference>
<dbReference type="PROSITE" id="PS50089">
    <property type="entry name" value="ZF_RING_2"/>
    <property type="match status" value="1"/>
</dbReference>